<feature type="region of interest" description="Disordered" evidence="1">
    <location>
        <begin position="246"/>
        <end position="386"/>
    </location>
</feature>
<evidence type="ECO:0000256" key="1">
    <source>
        <dbReference type="SAM" id="MobiDB-lite"/>
    </source>
</evidence>
<feature type="compositionally biased region" description="Basic residues" evidence="1">
    <location>
        <begin position="248"/>
        <end position="260"/>
    </location>
</feature>
<feature type="compositionally biased region" description="Polar residues" evidence="1">
    <location>
        <begin position="537"/>
        <end position="548"/>
    </location>
</feature>
<feature type="region of interest" description="Disordered" evidence="1">
    <location>
        <begin position="180"/>
        <end position="212"/>
    </location>
</feature>
<dbReference type="EMBL" id="AZGY01000007">
    <property type="protein sequence ID" value="KZZ96684.1"/>
    <property type="molecule type" value="Genomic_DNA"/>
</dbReference>
<protein>
    <submittedName>
        <fullName evidence="2">Uncharacterized protein</fullName>
    </submittedName>
</protein>
<dbReference type="Proteomes" id="UP000078544">
    <property type="component" value="Unassembled WGS sequence"/>
</dbReference>
<feature type="compositionally biased region" description="Polar residues" evidence="1">
    <location>
        <begin position="290"/>
        <end position="299"/>
    </location>
</feature>
<proteinExistence type="predicted"/>
<feature type="compositionally biased region" description="Polar residues" evidence="1">
    <location>
        <begin position="180"/>
        <end position="192"/>
    </location>
</feature>
<feature type="compositionally biased region" description="Polar residues" evidence="1">
    <location>
        <begin position="267"/>
        <end position="283"/>
    </location>
</feature>
<accession>A0A168CJJ7</accession>
<feature type="compositionally biased region" description="Polar residues" evidence="1">
    <location>
        <begin position="445"/>
        <end position="459"/>
    </location>
</feature>
<gene>
    <name evidence="2" type="ORF">AAL_03913</name>
</gene>
<feature type="compositionally biased region" description="Basic and acidic residues" evidence="1">
    <location>
        <begin position="606"/>
        <end position="617"/>
    </location>
</feature>
<name>A0A168CJJ7_9HYPO</name>
<feature type="region of interest" description="Disordered" evidence="1">
    <location>
        <begin position="1"/>
        <end position="117"/>
    </location>
</feature>
<keyword evidence="3" id="KW-1185">Reference proteome</keyword>
<feature type="compositionally biased region" description="Pro residues" evidence="1">
    <location>
        <begin position="79"/>
        <end position="97"/>
    </location>
</feature>
<feature type="compositionally biased region" description="Polar residues" evidence="1">
    <location>
        <begin position="131"/>
        <end position="154"/>
    </location>
</feature>
<dbReference type="OrthoDB" id="340550at2759"/>
<feature type="region of interest" description="Disordered" evidence="1">
    <location>
        <begin position="445"/>
        <end position="617"/>
    </location>
</feature>
<feature type="compositionally biased region" description="Basic and acidic residues" evidence="1">
    <location>
        <begin position="360"/>
        <end position="379"/>
    </location>
</feature>
<feature type="region of interest" description="Disordered" evidence="1">
    <location>
        <begin position="131"/>
        <end position="166"/>
    </location>
</feature>
<dbReference type="PANTHER" id="PTHR42106">
    <property type="entry name" value="CHROMOSOME 10, WHOLE GENOME SHOTGUN SEQUENCE"/>
    <property type="match status" value="1"/>
</dbReference>
<dbReference type="PANTHER" id="PTHR42106:SF1">
    <property type="match status" value="1"/>
</dbReference>
<organism evidence="2 3">
    <name type="scientific">Moelleriella libera RCEF 2490</name>
    <dbReference type="NCBI Taxonomy" id="1081109"/>
    <lineage>
        <taxon>Eukaryota</taxon>
        <taxon>Fungi</taxon>
        <taxon>Dikarya</taxon>
        <taxon>Ascomycota</taxon>
        <taxon>Pezizomycotina</taxon>
        <taxon>Sordariomycetes</taxon>
        <taxon>Hypocreomycetidae</taxon>
        <taxon>Hypocreales</taxon>
        <taxon>Clavicipitaceae</taxon>
        <taxon>Moelleriella</taxon>
    </lineage>
</organism>
<dbReference type="STRING" id="1081109.A0A168CJJ7"/>
<sequence>MDSTQFGPFAGVKTPTVNRTRSLSDGEGTPSKKLSDPPQLFEGSRRTSKDDMSIRDSQPPATPRRAEPKALSLQMPPRQYTPPPAASNPYVKPPPLSPKLDHSQIYASPTNILPRRSRGLDFSRAATSLHHSTLAESSPDSSPTLGNRAMNISSRRGELTGPEQTSSSLWSMMGNHERMNISSSLGSTTQHAVASDSSTSSDDDDLMDEDMDEPYVTTPQVSRTTSNMNPAGPFGSPAMACLMSFQQRQRHRKQHKKKVRGPLGLGFNTTAAALSKSPPSNSSKTRRESISWQANQLHISTADGDESGRSQSDVDGNAGDGPQRGVTRRTVTRRGNLLPKPKTFARIRAALSEEGAPAEAETRREAEVVKHVRESDVSRGPRIPPLQTDLSAAASILSSPNMATADSIDDNQEDDMTMASNVSSGLSSSFKQQAMRNSRGRNFWDTFSESSSIGGTRTTSPPPTVLPRGSSSGMSEDAAADSPLPRGCFENTVFPGSNIQGPSAAEITRRINNKRRRDDDFDPVSFKRRAVSPGMSAHNSPILQSPMQRDSAPWGSRPGSTGGDRAGSSAQSDTGSVSAGTPGNPGPGTSSRHNSKGRVGFQGMVDTHDGLMRMSIE</sequence>
<feature type="compositionally biased region" description="Polar residues" evidence="1">
    <location>
        <begin position="418"/>
        <end position="434"/>
    </location>
</feature>
<feature type="compositionally biased region" description="Acidic residues" evidence="1">
    <location>
        <begin position="201"/>
        <end position="212"/>
    </location>
</feature>
<feature type="region of interest" description="Disordered" evidence="1">
    <location>
        <begin position="415"/>
        <end position="434"/>
    </location>
</feature>
<reference evidence="2 3" key="1">
    <citation type="journal article" date="2016" name="Genome Biol. Evol.">
        <title>Divergent and convergent evolution of fungal pathogenicity.</title>
        <authorList>
            <person name="Shang Y."/>
            <person name="Xiao G."/>
            <person name="Zheng P."/>
            <person name="Cen K."/>
            <person name="Zhan S."/>
            <person name="Wang C."/>
        </authorList>
    </citation>
    <scope>NUCLEOTIDE SEQUENCE [LARGE SCALE GENOMIC DNA]</scope>
    <source>
        <strain evidence="2 3">RCEF 2490</strain>
    </source>
</reference>
<feature type="compositionally biased region" description="Polar residues" evidence="1">
    <location>
        <begin position="568"/>
        <end position="579"/>
    </location>
</feature>
<evidence type="ECO:0000313" key="2">
    <source>
        <dbReference type="EMBL" id="KZZ96684.1"/>
    </source>
</evidence>
<comment type="caution">
    <text evidence="2">The sequence shown here is derived from an EMBL/GenBank/DDBJ whole genome shotgun (WGS) entry which is preliminary data.</text>
</comment>
<feature type="compositionally biased region" description="Basic and acidic residues" evidence="1">
    <location>
        <begin position="43"/>
        <end position="54"/>
    </location>
</feature>
<evidence type="ECO:0000313" key="3">
    <source>
        <dbReference type="Proteomes" id="UP000078544"/>
    </source>
</evidence>
<dbReference type="AlphaFoldDB" id="A0A168CJJ7"/>